<feature type="compositionally biased region" description="Basic and acidic residues" evidence="3">
    <location>
        <begin position="151"/>
        <end position="169"/>
    </location>
</feature>
<proteinExistence type="predicted"/>
<dbReference type="EMBL" id="JBHSQH010000001">
    <property type="protein sequence ID" value="MFC5972350.1"/>
    <property type="molecule type" value="Genomic_DNA"/>
</dbReference>
<dbReference type="InterPro" id="IPR043854">
    <property type="entry name" value="DUF5816"/>
</dbReference>
<dbReference type="InterPro" id="IPR000182">
    <property type="entry name" value="GNAT_dom"/>
</dbReference>
<gene>
    <name evidence="5" type="ORF">ACFPYI_13495</name>
</gene>
<sequence length="261" mass="29121">MTTSRAADPDDADRIRAVAESSMTASYSLSPRELDAVVEDQFSPERQQEWTDDEDTVFLVTESDGTVVAVTKAAVDGEQGDVRWLFVDPEHRGQGHATELLESILDELDERGATEVRALALTENQEGEAFFERFDFQQVDEQDVEFGGQELTEHVYSRDAEEGEPREREEPSDEPSEFPEDGRATTDDGTEVRVDRDEERSGTKAPFFATYVGDDGEQHGFFCSNCGATDTAMNGMERLECQSCGNQHKPDGSEQYDDGYL</sequence>
<comment type="caution">
    <text evidence="5">The sequence shown here is derived from an EMBL/GenBank/DDBJ whole genome shotgun (WGS) entry which is preliminary data.</text>
</comment>
<dbReference type="PROSITE" id="PS51186">
    <property type="entry name" value="GNAT"/>
    <property type="match status" value="1"/>
</dbReference>
<reference evidence="5 6" key="1">
    <citation type="journal article" date="2019" name="Int. J. Syst. Evol. Microbiol.">
        <title>The Global Catalogue of Microorganisms (GCM) 10K type strain sequencing project: providing services to taxonomists for standard genome sequencing and annotation.</title>
        <authorList>
            <consortium name="The Broad Institute Genomics Platform"/>
            <consortium name="The Broad Institute Genome Sequencing Center for Infectious Disease"/>
            <person name="Wu L."/>
            <person name="Ma J."/>
        </authorList>
    </citation>
    <scope>NUCLEOTIDE SEQUENCE [LARGE SCALE GENOMIC DNA]</scope>
    <source>
        <strain evidence="5 6">CGMCC 1.12543</strain>
    </source>
</reference>
<protein>
    <submittedName>
        <fullName evidence="5">GNAT family N-acetyltransferase</fullName>
        <ecNumber evidence="5">2.3.-.-</ecNumber>
    </submittedName>
</protein>
<dbReference type="Gene3D" id="3.40.630.30">
    <property type="match status" value="1"/>
</dbReference>
<dbReference type="SUPFAM" id="SSF55729">
    <property type="entry name" value="Acyl-CoA N-acyltransferases (Nat)"/>
    <property type="match status" value="1"/>
</dbReference>
<dbReference type="InterPro" id="IPR016181">
    <property type="entry name" value="Acyl_CoA_acyltransferase"/>
</dbReference>
<evidence type="ECO:0000259" key="4">
    <source>
        <dbReference type="PROSITE" id="PS51186"/>
    </source>
</evidence>
<dbReference type="AlphaFoldDB" id="A0ABD5RP76"/>
<keyword evidence="2 5" id="KW-0012">Acyltransferase</keyword>
<evidence type="ECO:0000313" key="6">
    <source>
        <dbReference type="Proteomes" id="UP001596099"/>
    </source>
</evidence>
<feature type="region of interest" description="Disordered" evidence="3">
    <location>
        <begin position="148"/>
        <end position="207"/>
    </location>
</feature>
<dbReference type="EC" id="2.3.-.-" evidence="5"/>
<dbReference type="PANTHER" id="PTHR43877:SF1">
    <property type="entry name" value="ACETYLTRANSFERASE"/>
    <property type="match status" value="1"/>
</dbReference>
<name>A0ABD5RP76_9EURY</name>
<feature type="compositionally biased region" description="Basic and acidic residues" evidence="3">
    <location>
        <begin position="180"/>
        <end position="202"/>
    </location>
</feature>
<organism evidence="5 6">
    <name type="scientific">Halomarina salina</name>
    <dbReference type="NCBI Taxonomy" id="1872699"/>
    <lineage>
        <taxon>Archaea</taxon>
        <taxon>Methanobacteriati</taxon>
        <taxon>Methanobacteriota</taxon>
        <taxon>Stenosarchaea group</taxon>
        <taxon>Halobacteria</taxon>
        <taxon>Halobacteriales</taxon>
        <taxon>Natronomonadaceae</taxon>
        <taxon>Halomarina</taxon>
    </lineage>
</organism>
<evidence type="ECO:0000256" key="3">
    <source>
        <dbReference type="SAM" id="MobiDB-lite"/>
    </source>
</evidence>
<evidence type="ECO:0000256" key="1">
    <source>
        <dbReference type="ARBA" id="ARBA00022679"/>
    </source>
</evidence>
<dbReference type="Proteomes" id="UP001596099">
    <property type="component" value="Unassembled WGS sequence"/>
</dbReference>
<dbReference type="RefSeq" id="WP_247415546.1">
    <property type="nucleotide sequence ID" value="NZ_JALLGW010000001.1"/>
</dbReference>
<evidence type="ECO:0000313" key="5">
    <source>
        <dbReference type="EMBL" id="MFC5972350.1"/>
    </source>
</evidence>
<feature type="compositionally biased region" description="Acidic residues" evidence="3">
    <location>
        <begin position="170"/>
        <end position="179"/>
    </location>
</feature>
<evidence type="ECO:0000256" key="2">
    <source>
        <dbReference type="ARBA" id="ARBA00023315"/>
    </source>
</evidence>
<dbReference type="CDD" id="cd04301">
    <property type="entry name" value="NAT_SF"/>
    <property type="match status" value="1"/>
</dbReference>
<dbReference type="GO" id="GO:0016746">
    <property type="term" value="F:acyltransferase activity"/>
    <property type="evidence" value="ECO:0007669"/>
    <property type="project" value="UniProtKB-KW"/>
</dbReference>
<keyword evidence="1 5" id="KW-0808">Transferase</keyword>
<dbReference type="PANTHER" id="PTHR43877">
    <property type="entry name" value="AMINOALKYLPHOSPHONATE N-ACETYLTRANSFERASE-RELATED-RELATED"/>
    <property type="match status" value="1"/>
</dbReference>
<dbReference type="Pfam" id="PF19133">
    <property type="entry name" value="DUF5816"/>
    <property type="match status" value="1"/>
</dbReference>
<keyword evidence="6" id="KW-1185">Reference proteome</keyword>
<dbReference type="InterPro" id="IPR050832">
    <property type="entry name" value="Bact_Acetyltransf"/>
</dbReference>
<accession>A0ABD5RP76</accession>
<feature type="domain" description="N-acetyltransferase" evidence="4">
    <location>
        <begin position="13"/>
        <end position="167"/>
    </location>
</feature>
<dbReference type="Pfam" id="PF00583">
    <property type="entry name" value="Acetyltransf_1"/>
    <property type="match status" value="1"/>
</dbReference>